<accession>A0A8H7RRJ2</accession>
<sequence>MEVSDDDSILSDDLFIPEVTTENASNPDHDSNDQYSMCSSRHNNGDRFIQSSPLNDYTDFDDFDFGEDNQQQPYQHDYLEYEDSDSEVSNMDLFEDYFVYDDEDISDQSRNYHQTEDGIRIIDFRDQATPTDNDYWNLRLTTLIVSNNITRKGHEDIINFCNDWRKSPNPLDSVHVATTRMTLAFKADNQVYSLCKNGCMLFTNDDDDHCDYCHEQRYKDGDPCKPFAKMHYLSISGLLGSMLSVSEYREMFHETFNSEPNEGLTDITDGLAFQERQAHLFTNEYDIGLSLYVDGFSPFDRGRYSLSMTSIHLVIVKNLPADQRLKNTFQIAIIPGPKKPQSIHSFLTPLMNEIKELSTQGVILKIGTSATSSEENIHIRAHLLLASGDVPGVADLIHHKGHGSHWGCRNCRIPSTSLVSPKGRGHGQYFPGNEELHDERNDNDFKGLLPEFGILKKNPFTDLATYHSPYFYGLDELHLIGQNIARQLLAMFKGEFTNVISPFALEKNQQKAVGDAIKSSHLLLPLGLDGNLGDMIDFLLFVVPTLVYEQLEASGCEYLDELGSLVNLCSITESWSISYLPTPPERVGDDPQPSDLERYVEKIHNFMRTKVANNLYTISWHLLRHIPATIATLGPPRSYSCEIKSHIKSKSSPGPNASNGLLKIAATRHFQRILFKDKDKRSAREVFHLGEQQHDSEFWGTPRLQYNIAMSNYDEDYNLTYYIQKYWERETGQGRLTDPLNLNLEVVSPKMYSNNCEFDSLLFPNNRTNKLTSFVTVLIPVDLEAQDRNADPISAWRRFFCETIMFFVHAYEGSRKMLCLLNVIENVRQNNAGAAYGYSRHGSRFYVTEVQYIEGFAGLIES</sequence>
<dbReference type="Proteomes" id="UP000646827">
    <property type="component" value="Unassembled WGS sequence"/>
</dbReference>
<reference evidence="2 3" key="1">
    <citation type="submission" date="2020-12" db="EMBL/GenBank/DDBJ databases">
        <title>Metabolic potential, ecology and presence of endohyphal bacteria is reflected in genomic diversity of Mucoromycotina.</title>
        <authorList>
            <person name="Muszewska A."/>
            <person name="Okrasinska A."/>
            <person name="Steczkiewicz K."/>
            <person name="Drgas O."/>
            <person name="Orlowska M."/>
            <person name="Perlinska-Lenart U."/>
            <person name="Aleksandrzak-Piekarczyk T."/>
            <person name="Szatraj K."/>
            <person name="Zielenkiewicz U."/>
            <person name="Pilsyk S."/>
            <person name="Malc E."/>
            <person name="Mieczkowski P."/>
            <person name="Kruszewska J.S."/>
            <person name="Biernat P."/>
            <person name="Pawlowska J."/>
        </authorList>
    </citation>
    <scope>NUCLEOTIDE SEQUENCE [LARGE SCALE GENOMIC DNA]</scope>
    <source>
        <strain evidence="2 3">CBS 142.35</strain>
    </source>
</reference>
<keyword evidence="3" id="KW-1185">Reference proteome</keyword>
<dbReference type="Pfam" id="PF02992">
    <property type="entry name" value="Transposase_21"/>
    <property type="match status" value="1"/>
</dbReference>
<feature type="compositionally biased region" description="Acidic residues" evidence="1">
    <location>
        <begin position="1"/>
        <end position="10"/>
    </location>
</feature>
<evidence type="ECO:0008006" key="4">
    <source>
        <dbReference type="Google" id="ProtNLM"/>
    </source>
</evidence>
<name>A0A8H7RRJ2_9FUNG</name>
<feature type="compositionally biased region" description="Polar residues" evidence="1">
    <location>
        <begin position="33"/>
        <end position="42"/>
    </location>
</feature>
<comment type="caution">
    <text evidence="2">The sequence shown here is derived from an EMBL/GenBank/DDBJ whole genome shotgun (WGS) entry which is preliminary data.</text>
</comment>
<evidence type="ECO:0000313" key="2">
    <source>
        <dbReference type="EMBL" id="KAG2214962.1"/>
    </source>
</evidence>
<evidence type="ECO:0000256" key="1">
    <source>
        <dbReference type="SAM" id="MobiDB-lite"/>
    </source>
</evidence>
<gene>
    <name evidence="2" type="ORF">INT45_005130</name>
</gene>
<dbReference type="OrthoDB" id="2289822at2759"/>
<dbReference type="InterPro" id="IPR004242">
    <property type="entry name" value="Transposase_21"/>
</dbReference>
<organism evidence="2 3">
    <name type="scientific">Circinella minor</name>
    <dbReference type="NCBI Taxonomy" id="1195481"/>
    <lineage>
        <taxon>Eukaryota</taxon>
        <taxon>Fungi</taxon>
        <taxon>Fungi incertae sedis</taxon>
        <taxon>Mucoromycota</taxon>
        <taxon>Mucoromycotina</taxon>
        <taxon>Mucoromycetes</taxon>
        <taxon>Mucorales</taxon>
        <taxon>Lichtheimiaceae</taxon>
        <taxon>Circinella</taxon>
    </lineage>
</organism>
<dbReference type="EMBL" id="JAEPRB010000560">
    <property type="protein sequence ID" value="KAG2214962.1"/>
    <property type="molecule type" value="Genomic_DNA"/>
</dbReference>
<evidence type="ECO:0000313" key="3">
    <source>
        <dbReference type="Proteomes" id="UP000646827"/>
    </source>
</evidence>
<protein>
    <recommendedName>
        <fullName evidence="4">Transposase domain-containing protein</fullName>
    </recommendedName>
</protein>
<proteinExistence type="predicted"/>
<dbReference type="AlphaFoldDB" id="A0A8H7RRJ2"/>
<feature type="region of interest" description="Disordered" evidence="1">
    <location>
        <begin position="1"/>
        <end position="51"/>
    </location>
</feature>